<dbReference type="EMBL" id="HG671879">
    <property type="protein sequence ID" value="CDI81886.1"/>
    <property type="molecule type" value="Genomic_DNA"/>
</dbReference>
<keyword evidence="4" id="KW-1185">Reference proteome</keyword>
<dbReference type="OMA" id="LDMDRRF"/>
<feature type="compositionally biased region" description="Basic and acidic residues" evidence="1">
    <location>
        <begin position="38"/>
        <end position="61"/>
    </location>
</feature>
<organism evidence="3 4">
    <name type="scientific">Eimeria acervulina</name>
    <name type="common">Coccidian parasite</name>
    <dbReference type="NCBI Taxonomy" id="5801"/>
    <lineage>
        <taxon>Eukaryota</taxon>
        <taxon>Sar</taxon>
        <taxon>Alveolata</taxon>
        <taxon>Apicomplexa</taxon>
        <taxon>Conoidasida</taxon>
        <taxon>Coccidia</taxon>
        <taxon>Eucoccidiorida</taxon>
        <taxon>Eimeriorina</taxon>
        <taxon>Eimeriidae</taxon>
        <taxon>Eimeria</taxon>
    </lineage>
</organism>
<feature type="region of interest" description="Disordered" evidence="1">
    <location>
        <begin position="1"/>
        <end position="84"/>
    </location>
</feature>
<protein>
    <recommendedName>
        <fullName evidence="5">Transmembrane protein</fullName>
    </recommendedName>
</protein>
<reference evidence="3" key="2">
    <citation type="submission" date="2013-10" db="EMBL/GenBank/DDBJ databases">
        <authorList>
            <person name="Aslett M."/>
        </authorList>
    </citation>
    <scope>NUCLEOTIDE SEQUENCE</scope>
    <source>
        <strain evidence="3">Houghton</strain>
    </source>
</reference>
<feature type="transmembrane region" description="Helical" evidence="2">
    <location>
        <begin position="194"/>
        <end position="221"/>
    </location>
</feature>
<accession>U6GNU2</accession>
<name>U6GNU2_EIMAC</name>
<evidence type="ECO:0000256" key="1">
    <source>
        <dbReference type="SAM" id="MobiDB-lite"/>
    </source>
</evidence>
<sequence length="509" mass="56508">MAATIAPPVGGPSPPSTAAAKDSTSGVRRPLHLRLGVGRKEASPDGPFHESLSEDDSRGSDSPRSGPQTMTSFPCTQHSPPSSSQLAYLDEALPFSLSKFRERSNRAEAERRSRQWLSGTLALLGGVMAVFFAAYQLRFALPTLKKGSDSSVSAGSSRPYDSTSSPSGTGAAPPGVAGSIQEAVGSKVTLRRQWMFGIFAIALSIYSAMFVSKLHAWILGVRRWLHPKKHRLPLLTEVEEEFAELYSIKEESVNTKDDFGGADPLAITAIRKCLNDYRALSRGTHQSAFAIFFYLAAQSRRRQIDYSLYRKLCDALHAKVEQNRPILSEEVAEVLTRQRALRHKYCLMKDDITFVLREENLPPCLCQEELEFLTRDFRPALLELANHTIYSLDMDRRFIHAFVKVHSSSQNAWHEDENASDNTPKETAEQEDLPDSLQQREDQQAGEEENKTTAEDLTSESNNELAMHESQFWDARRTLSSYPFAGHDSRCTLIAPTSAEIPVLAGSAD</sequence>
<evidence type="ECO:0000313" key="3">
    <source>
        <dbReference type="EMBL" id="CDI81886.1"/>
    </source>
</evidence>
<feature type="region of interest" description="Disordered" evidence="1">
    <location>
        <begin position="146"/>
        <end position="176"/>
    </location>
</feature>
<feature type="region of interest" description="Disordered" evidence="1">
    <location>
        <begin position="410"/>
        <end position="469"/>
    </location>
</feature>
<keyword evidence="2" id="KW-0812">Transmembrane</keyword>
<feature type="compositionally biased region" description="Low complexity" evidence="1">
    <location>
        <begin position="149"/>
        <end position="167"/>
    </location>
</feature>
<dbReference type="VEuPathDB" id="ToxoDB:EAH_00024090"/>
<keyword evidence="2" id="KW-1133">Transmembrane helix</keyword>
<proteinExistence type="predicted"/>
<feature type="compositionally biased region" description="Polar residues" evidence="1">
    <location>
        <begin position="68"/>
        <end position="84"/>
    </location>
</feature>
<feature type="compositionally biased region" description="Basic and acidic residues" evidence="1">
    <location>
        <begin position="438"/>
        <end position="454"/>
    </location>
</feature>
<feature type="transmembrane region" description="Helical" evidence="2">
    <location>
        <begin position="116"/>
        <end position="135"/>
    </location>
</feature>
<evidence type="ECO:0008006" key="5">
    <source>
        <dbReference type="Google" id="ProtNLM"/>
    </source>
</evidence>
<dbReference type="Proteomes" id="UP000018050">
    <property type="component" value="Unassembled WGS sequence"/>
</dbReference>
<evidence type="ECO:0000313" key="4">
    <source>
        <dbReference type="Proteomes" id="UP000018050"/>
    </source>
</evidence>
<evidence type="ECO:0000256" key="2">
    <source>
        <dbReference type="SAM" id="Phobius"/>
    </source>
</evidence>
<keyword evidence="2" id="KW-0472">Membrane</keyword>
<dbReference type="GeneID" id="25270479"/>
<reference evidence="3" key="1">
    <citation type="submission" date="2013-10" db="EMBL/GenBank/DDBJ databases">
        <title>Genomic analysis of the causative agents of coccidiosis in chickens.</title>
        <authorList>
            <person name="Reid A.J."/>
            <person name="Blake D."/>
            <person name="Billington K."/>
            <person name="Browne H."/>
            <person name="Dunn M."/>
            <person name="Hung S."/>
            <person name="Kawahara F."/>
            <person name="Miranda-Saavedra D."/>
            <person name="Mourier T."/>
            <person name="Nagra H."/>
            <person name="Otto T.D."/>
            <person name="Rawlings N."/>
            <person name="Sanchez A."/>
            <person name="Sanders M."/>
            <person name="Subramaniam C."/>
            <person name="Tay Y."/>
            <person name="Dear P."/>
            <person name="Doerig C."/>
            <person name="Gruber A."/>
            <person name="Parkinson J."/>
            <person name="Shirley M."/>
            <person name="Wan K.L."/>
            <person name="Berriman M."/>
            <person name="Tomley F."/>
            <person name="Pain A."/>
        </authorList>
    </citation>
    <scope>NUCLEOTIDE SEQUENCE</scope>
    <source>
        <strain evidence="3">Houghton</strain>
    </source>
</reference>
<gene>
    <name evidence="3" type="ORF">EAH_00024090</name>
</gene>
<feature type="compositionally biased region" description="Polar residues" evidence="1">
    <location>
        <begin position="455"/>
        <end position="464"/>
    </location>
</feature>
<feature type="compositionally biased region" description="Basic and acidic residues" evidence="1">
    <location>
        <begin position="413"/>
        <end position="428"/>
    </location>
</feature>
<dbReference type="AlphaFoldDB" id="U6GNU2"/>
<dbReference type="OrthoDB" id="346257at2759"/>
<dbReference type="RefSeq" id="XP_013248549.1">
    <property type="nucleotide sequence ID" value="XM_013393095.1"/>
</dbReference>